<feature type="compositionally biased region" description="Basic and acidic residues" evidence="1">
    <location>
        <begin position="48"/>
        <end position="62"/>
    </location>
</feature>
<gene>
    <name evidence="2" type="ORF">HJG63_007796</name>
</gene>
<dbReference type="AlphaFoldDB" id="A0A7J8KAN0"/>
<sequence length="139" mass="14898">MMPILSAGNLRQRAGRWFAQVLAAGQCHSCSLSLGSGSSPEPPQMREGGVENERGRWERGEGQEEGSGQWESSLEVVPPTTPPGGDRPLSVLVVAVSPSPHSSCSLSPGPCLWEKGREKKGKVVGDILKEEPKVANRWL</sequence>
<proteinExistence type="predicted"/>
<organism evidence="2 3">
    <name type="scientific">Rousettus aegyptiacus</name>
    <name type="common">Egyptian fruit bat</name>
    <name type="synonym">Pteropus aegyptiacus</name>
    <dbReference type="NCBI Taxonomy" id="9407"/>
    <lineage>
        <taxon>Eukaryota</taxon>
        <taxon>Metazoa</taxon>
        <taxon>Chordata</taxon>
        <taxon>Craniata</taxon>
        <taxon>Vertebrata</taxon>
        <taxon>Euteleostomi</taxon>
        <taxon>Mammalia</taxon>
        <taxon>Eutheria</taxon>
        <taxon>Laurasiatheria</taxon>
        <taxon>Chiroptera</taxon>
        <taxon>Yinpterochiroptera</taxon>
        <taxon>Pteropodoidea</taxon>
        <taxon>Pteropodidae</taxon>
        <taxon>Rousettinae</taxon>
        <taxon>Rousettus</taxon>
    </lineage>
</organism>
<keyword evidence="3" id="KW-1185">Reference proteome</keyword>
<comment type="caution">
    <text evidence="2">The sequence shown here is derived from an EMBL/GenBank/DDBJ whole genome shotgun (WGS) entry which is preliminary data.</text>
</comment>
<accession>A0A7J8KAN0</accession>
<feature type="region of interest" description="Disordered" evidence="1">
    <location>
        <begin position="32"/>
        <end position="89"/>
    </location>
</feature>
<protein>
    <submittedName>
        <fullName evidence="2">Uncharacterized protein</fullName>
    </submittedName>
</protein>
<name>A0A7J8KAN0_ROUAE</name>
<reference evidence="2 3" key="1">
    <citation type="journal article" date="2020" name="Nature">
        <title>Six reference-quality genomes reveal evolution of bat adaptations.</title>
        <authorList>
            <person name="Jebb D."/>
            <person name="Huang Z."/>
            <person name="Pippel M."/>
            <person name="Hughes G.M."/>
            <person name="Lavrichenko K."/>
            <person name="Devanna P."/>
            <person name="Winkler S."/>
            <person name="Jermiin L.S."/>
            <person name="Skirmuntt E.C."/>
            <person name="Katzourakis A."/>
            <person name="Burkitt-Gray L."/>
            <person name="Ray D.A."/>
            <person name="Sullivan K.A.M."/>
            <person name="Roscito J.G."/>
            <person name="Kirilenko B.M."/>
            <person name="Davalos L.M."/>
            <person name="Corthals A.P."/>
            <person name="Power M.L."/>
            <person name="Jones G."/>
            <person name="Ransome R.D."/>
            <person name="Dechmann D.K.N."/>
            <person name="Locatelli A.G."/>
            <person name="Puechmaille S.J."/>
            <person name="Fedrigo O."/>
            <person name="Jarvis E.D."/>
            <person name="Hiller M."/>
            <person name="Vernes S.C."/>
            <person name="Myers E.W."/>
            <person name="Teeling E.C."/>
        </authorList>
    </citation>
    <scope>NUCLEOTIDE SEQUENCE [LARGE SCALE GENOMIC DNA]</scope>
    <source>
        <strain evidence="2">MRouAeg1</strain>
        <tissue evidence="2">Muscle</tissue>
    </source>
</reference>
<dbReference type="Proteomes" id="UP000593571">
    <property type="component" value="Unassembled WGS sequence"/>
</dbReference>
<evidence type="ECO:0000313" key="2">
    <source>
        <dbReference type="EMBL" id="KAF6505910.1"/>
    </source>
</evidence>
<dbReference type="EMBL" id="JACASE010000001">
    <property type="protein sequence ID" value="KAF6505910.1"/>
    <property type="molecule type" value="Genomic_DNA"/>
</dbReference>
<evidence type="ECO:0000256" key="1">
    <source>
        <dbReference type="SAM" id="MobiDB-lite"/>
    </source>
</evidence>
<evidence type="ECO:0000313" key="3">
    <source>
        <dbReference type="Proteomes" id="UP000593571"/>
    </source>
</evidence>